<feature type="region of interest" description="Disordered" evidence="1">
    <location>
        <begin position="26"/>
        <end position="46"/>
    </location>
</feature>
<sequence length="79" mass="8679">MVSIGPAGVLESRIAMVARGDPAISTHWPPPRSVGLPPRRPGGPVACREREKDHIEQEEWRGVNGQTYLRIRVLAALCI</sequence>
<reference evidence="3" key="1">
    <citation type="journal article" date="2019" name="Int. J. Syst. Evol. Microbiol.">
        <title>The Global Catalogue of Microorganisms (GCM) 10K type strain sequencing project: providing services to taxonomists for standard genome sequencing and annotation.</title>
        <authorList>
            <consortium name="The Broad Institute Genomics Platform"/>
            <consortium name="The Broad Institute Genome Sequencing Center for Infectious Disease"/>
            <person name="Wu L."/>
            <person name="Ma J."/>
        </authorList>
    </citation>
    <scope>NUCLEOTIDE SEQUENCE [LARGE SCALE GENOMIC DNA]</scope>
    <source>
        <strain evidence="3">JCM 11574</strain>
    </source>
</reference>
<comment type="caution">
    <text evidence="2">The sequence shown here is derived from an EMBL/GenBank/DDBJ whole genome shotgun (WGS) entry which is preliminary data.</text>
</comment>
<protein>
    <submittedName>
        <fullName evidence="2">Uncharacterized protein</fullName>
    </submittedName>
</protein>
<dbReference type="EMBL" id="BAAAVM010000005">
    <property type="protein sequence ID" value="GAA3122026.1"/>
    <property type="molecule type" value="Genomic_DNA"/>
</dbReference>
<evidence type="ECO:0000256" key="1">
    <source>
        <dbReference type="SAM" id="MobiDB-lite"/>
    </source>
</evidence>
<dbReference type="Proteomes" id="UP001500893">
    <property type="component" value="Unassembled WGS sequence"/>
</dbReference>
<organism evidence="2 3">
    <name type="scientific">Streptomyces rameus</name>
    <dbReference type="NCBI Taxonomy" id="68261"/>
    <lineage>
        <taxon>Bacteria</taxon>
        <taxon>Bacillati</taxon>
        <taxon>Actinomycetota</taxon>
        <taxon>Actinomycetes</taxon>
        <taxon>Kitasatosporales</taxon>
        <taxon>Streptomycetaceae</taxon>
        <taxon>Streptomyces</taxon>
    </lineage>
</organism>
<gene>
    <name evidence="2" type="ORF">GCM10010521_06530</name>
</gene>
<keyword evidence="3" id="KW-1185">Reference proteome</keyword>
<proteinExistence type="predicted"/>
<evidence type="ECO:0000313" key="3">
    <source>
        <dbReference type="Proteomes" id="UP001500893"/>
    </source>
</evidence>
<accession>A0ABP6MR40</accession>
<evidence type="ECO:0000313" key="2">
    <source>
        <dbReference type="EMBL" id="GAA3122026.1"/>
    </source>
</evidence>
<name>A0ABP6MR40_9ACTN</name>